<sequence length="76" mass="8513">MERPSIGAHGVRVEPKNILRVPSREVNILATQLVFNVLPYVEIEDQGSSVVHVTVGHIKEVKLVGLGNVKRFEEKR</sequence>
<evidence type="ECO:0000313" key="1">
    <source>
        <dbReference type="EMBL" id="ETN82359.1"/>
    </source>
</evidence>
<dbReference type="KEGG" id="nai:NECAME_08009"/>
<name>W2TL55_NECAM</name>
<dbReference type="EMBL" id="KI658502">
    <property type="protein sequence ID" value="ETN82359.1"/>
    <property type="molecule type" value="Genomic_DNA"/>
</dbReference>
<dbReference type="Proteomes" id="UP000053676">
    <property type="component" value="Unassembled WGS sequence"/>
</dbReference>
<accession>W2TL55</accession>
<protein>
    <submittedName>
        <fullName evidence="1">Uncharacterized protein</fullName>
    </submittedName>
</protein>
<reference evidence="2" key="1">
    <citation type="journal article" date="2014" name="Nat. Genet.">
        <title>Genome of the human hookworm Necator americanus.</title>
        <authorList>
            <person name="Tang Y.T."/>
            <person name="Gao X."/>
            <person name="Rosa B.A."/>
            <person name="Abubucker S."/>
            <person name="Hallsworth-Pepin K."/>
            <person name="Martin J."/>
            <person name="Tyagi R."/>
            <person name="Heizer E."/>
            <person name="Zhang X."/>
            <person name="Bhonagiri-Palsikar V."/>
            <person name="Minx P."/>
            <person name="Warren W.C."/>
            <person name="Wang Q."/>
            <person name="Zhan B."/>
            <person name="Hotez P.J."/>
            <person name="Sternberg P.W."/>
            <person name="Dougall A."/>
            <person name="Gaze S.T."/>
            <person name="Mulvenna J."/>
            <person name="Sotillo J."/>
            <person name="Ranganathan S."/>
            <person name="Rabelo E.M."/>
            <person name="Wilson R.K."/>
            <person name="Felgner P.L."/>
            <person name="Bethony J."/>
            <person name="Hawdon J.M."/>
            <person name="Gasser R.B."/>
            <person name="Loukas A."/>
            <person name="Mitreva M."/>
        </authorList>
    </citation>
    <scope>NUCLEOTIDE SEQUENCE [LARGE SCALE GENOMIC DNA]</scope>
</reference>
<keyword evidence="2" id="KW-1185">Reference proteome</keyword>
<evidence type="ECO:0000313" key="2">
    <source>
        <dbReference type="Proteomes" id="UP000053676"/>
    </source>
</evidence>
<dbReference type="AlphaFoldDB" id="W2TL55"/>
<organism evidence="1 2">
    <name type="scientific">Necator americanus</name>
    <name type="common">Human hookworm</name>
    <dbReference type="NCBI Taxonomy" id="51031"/>
    <lineage>
        <taxon>Eukaryota</taxon>
        <taxon>Metazoa</taxon>
        <taxon>Ecdysozoa</taxon>
        <taxon>Nematoda</taxon>
        <taxon>Chromadorea</taxon>
        <taxon>Rhabditida</taxon>
        <taxon>Rhabditina</taxon>
        <taxon>Rhabditomorpha</taxon>
        <taxon>Strongyloidea</taxon>
        <taxon>Ancylostomatidae</taxon>
        <taxon>Bunostominae</taxon>
        <taxon>Necator</taxon>
    </lineage>
</organism>
<proteinExistence type="predicted"/>
<gene>
    <name evidence="1" type="ORF">NECAME_08009</name>
</gene>